<reference evidence="2 3" key="1">
    <citation type="submission" date="2019-09" db="EMBL/GenBank/DDBJ databases">
        <title>Taxonomy of Antarctic Massilia spp.: description of Massilia rubra sp. nov., Massilia aquatica sp. nov., Massilia mucilaginosa sp. nov., Massilia frigida sp. nov. isolated from streams, lakes and regoliths.</title>
        <authorList>
            <person name="Holochova P."/>
            <person name="Sedlacek I."/>
            <person name="Kralova S."/>
            <person name="Maslanova I."/>
            <person name="Busse H.-J."/>
            <person name="Stankova E."/>
            <person name="Vrbovska V."/>
            <person name="Kovarovic V."/>
            <person name="Bartak M."/>
            <person name="Svec P."/>
            <person name="Pantucek R."/>
        </authorList>
    </citation>
    <scope>NUCLEOTIDE SEQUENCE [LARGE SCALE GENOMIC DNA]</scope>
    <source>
        <strain evidence="2 3">CCM 8692</strain>
    </source>
</reference>
<accession>A0ABX0LPF8</accession>
<evidence type="ECO:0000313" key="2">
    <source>
        <dbReference type="EMBL" id="NHZ36776.1"/>
    </source>
</evidence>
<name>A0ABX0LPF8_9BURK</name>
<proteinExistence type="predicted"/>
<comment type="caution">
    <text evidence="2">The sequence shown here is derived from an EMBL/GenBank/DDBJ whole genome shotgun (WGS) entry which is preliminary data.</text>
</comment>
<protein>
    <submittedName>
        <fullName evidence="2">Uncharacterized protein</fullName>
    </submittedName>
</protein>
<evidence type="ECO:0000313" key="3">
    <source>
        <dbReference type="Proteomes" id="UP000785613"/>
    </source>
</evidence>
<keyword evidence="1" id="KW-0732">Signal</keyword>
<dbReference type="Proteomes" id="UP000785613">
    <property type="component" value="Unassembled WGS sequence"/>
</dbReference>
<dbReference type="EMBL" id="VUYU01000021">
    <property type="protein sequence ID" value="NHZ36776.1"/>
    <property type="molecule type" value="Genomic_DNA"/>
</dbReference>
<gene>
    <name evidence="2" type="ORF">F0185_24735</name>
</gene>
<sequence>MMTTLRTALLLTFTLASQHAAAAITASDIQKYGAAQKWGNAEPAGLKMPVDDILPFLYSVPGSGGQACGLLARGPGAPVYIDVLSSEKGGSFPSCGNIYKVAAANWRCFRSVRM</sequence>
<dbReference type="RefSeq" id="WP_223164575.1">
    <property type="nucleotide sequence ID" value="NZ_VUYU01000021.1"/>
</dbReference>
<evidence type="ECO:0000256" key="1">
    <source>
        <dbReference type="SAM" id="SignalP"/>
    </source>
</evidence>
<feature type="chain" id="PRO_5045932005" evidence="1">
    <location>
        <begin position="23"/>
        <end position="114"/>
    </location>
</feature>
<organism evidence="2 3">
    <name type="scientific">Massilia rubra</name>
    <dbReference type="NCBI Taxonomy" id="2607910"/>
    <lineage>
        <taxon>Bacteria</taxon>
        <taxon>Pseudomonadati</taxon>
        <taxon>Pseudomonadota</taxon>
        <taxon>Betaproteobacteria</taxon>
        <taxon>Burkholderiales</taxon>
        <taxon>Oxalobacteraceae</taxon>
        <taxon>Telluria group</taxon>
        <taxon>Massilia</taxon>
    </lineage>
</organism>
<keyword evidence="3" id="KW-1185">Reference proteome</keyword>
<feature type="signal peptide" evidence="1">
    <location>
        <begin position="1"/>
        <end position="22"/>
    </location>
</feature>